<dbReference type="AlphaFoldDB" id="A0A9D2NT34"/>
<evidence type="ECO:0000313" key="19">
    <source>
        <dbReference type="Proteomes" id="UP000823896"/>
    </source>
</evidence>
<feature type="domain" description="Semialdehyde dehydrogenase NAD-binding" evidence="17">
    <location>
        <begin position="5"/>
        <end position="120"/>
    </location>
</feature>
<gene>
    <name evidence="15" type="primary">asd</name>
    <name evidence="18" type="ORF">H9702_03745</name>
</gene>
<evidence type="ECO:0000256" key="9">
    <source>
        <dbReference type="ARBA" id="ARBA00022857"/>
    </source>
</evidence>
<dbReference type="Pfam" id="PF01118">
    <property type="entry name" value="Semialdhyde_dh"/>
    <property type="match status" value="1"/>
</dbReference>
<comment type="function">
    <text evidence="15">Catalyzes the NADPH-dependent formation of L-aspartate-semialdehyde (L-ASA) by the reductive dephosphorylation of L-aspartyl-4-phosphate.</text>
</comment>
<feature type="binding site" evidence="15">
    <location>
        <position position="100"/>
    </location>
    <ligand>
        <name>phosphate</name>
        <dbReference type="ChEBI" id="CHEBI:43474"/>
    </ligand>
</feature>
<evidence type="ECO:0000256" key="13">
    <source>
        <dbReference type="ARBA" id="ARBA00023167"/>
    </source>
</evidence>
<feature type="binding site" evidence="15">
    <location>
        <begin position="12"/>
        <end position="15"/>
    </location>
    <ligand>
        <name>NADP(+)</name>
        <dbReference type="ChEBI" id="CHEBI:58349"/>
    </ligand>
</feature>
<dbReference type="InterPro" id="IPR036291">
    <property type="entry name" value="NAD(P)-bd_dom_sf"/>
</dbReference>
<dbReference type="PANTHER" id="PTHR46278:SF2">
    <property type="entry name" value="ASPARTATE-SEMIALDEHYDE DEHYDROGENASE"/>
    <property type="match status" value="1"/>
</dbReference>
<evidence type="ECO:0000256" key="14">
    <source>
        <dbReference type="ARBA" id="ARBA00047891"/>
    </source>
</evidence>
<evidence type="ECO:0000259" key="17">
    <source>
        <dbReference type="SMART" id="SM00859"/>
    </source>
</evidence>
<keyword evidence="10 15" id="KW-0220">Diaminopimelate biosynthesis</keyword>
<dbReference type="Pfam" id="PF02774">
    <property type="entry name" value="Semialdhyde_dhC"/>
    <property type="match status" value="1"/>
</dbReference>
<dbReference type="Proteomes" id="UP000823896">
    <property type="component" value="Unassembled WGS sequence"/>
</dbReference>
<dbReference type="GO" id="GO:0050661">
    <property type="term" value="F:NADP binding"/>
    <property type="evidence" value="ECO:0007669"/>
    <property type="project" value="UniProtKB-UniRule"/>
</dbReference>
<comment type="pathway">
    <text evidence="1 15">Amino-acid biosynthesis; L-methionine biosynthesis via de novo pathway; L-homoserine from L-aspartate: step 2/3.</text>
</comment>
<comment type="pathway">
    <text evidence="3 15">Amino-acid biosynthesis; L-threonine biosynthesis; L-threonine from L-aspartate: step 2/5.</text>
</comment>
<evidence type="ECO:0000256" key="5">
    <source>
        <dbReference type="ARBA" id="ARBA00011738"/>
    </source>
</evidence>
<evidence type="ECO:0000256" key="8">
    <source>
        <dbReference type="ARBA" id="ARBA00022697"/>
    </source>
</evidence>
<comment type="similarity">
    <text evidence="4 15">Belongs to the aspartate-semialdehyde dehydrogenase family.</text>
</comment>
<evidence type="ECO:0000256" key="3">
    <source>
        <dbReference type="ARBA" id="ARBA00005097"/>
    </source>
</evidence>
<dbReference type="NCBIfam" id="TIGR01296">
    <property type="entry name" value="asd_B"/>
    <property type="match status" value="1"/>
</dbReference>
<comment type="catalytic activity">
    <reaction evidence="14 15">
        <text>L-aspartate 4-semialdehyde + phosphate + NADP(+) = 4-phospho-L-aspartate + NADPH + H(+)</text>
        <dbReference type="Rhea" id="RHEA:24284"/>
        <dbReference type="ChEBI" id="CHEBI:15378"/>
        <dbReference type="ChEBI" id="CHEBI:43474"/>
        <dbReference type="ChEBI" id="CHEBI:57535"/>
        <dbReference type="ChEBI" id="CHEBI:57783"/>
        <dbReference type="ChEBI" id="CHEBI:58349"/>
        <dbReference type="ChEBI" id="CHEBI:537519"/>
        <dbReference type="EC" id="1.2.1.11"/>
    </reaction>
</comment>
<evidence type="ECO:0000256" key="7">
    <source>
        <dbReference type="ARBA" id="ARBA00022605"/>
    </source>
</evidence>
<keyword evidence="13 15" id="KW-0486">Methionine biosynthesis</keyword>
<evidence type="ECO:0000256" key="10">
    <source>
        <dbReference type="ARBA" id="ARBA00022915"/>
    </source>
</evidence>
<dbReference type="GO" id="GO:0019877">
    <property type="term" value="P:diaminopimelate biosynthetic process"/>
    <property type="evidence" value="ECO:0007669"/>
    <property type="project" value="UniProtKB-UniRule"/>
</dbReference>
<dbReference type="Gene3D" id="3.40.50.720">
    <property type="entry name" value="NAD(P)-binding Rossmann-like Domain"/>
    <property type="match status" value="1"/>
</dbReference>
<reference evidence="18" key="1">
    <citation type="journal article" date="2021" name="PeerJ">
        <title>Extensive microbial diversity within the chicken gut microbiome revealed by metagenomics and culture.</title>
        <authorList>
            <person name="Gilroy R."/>
            <person name="Ravi A."/>
            <person name="Getino M."/>
            <person name="Pursley I."/>
            <person name="Horton D.L."/>
            <person name="Alikhan N.F."/>
            <person name="Baker D."/>
            <person name="Gharbi K."/>
            <person name="Hall N."/>
            <person name="Watson M."/>
            <person name="Adriaenssens E.M."/>
            <person name="Foster-Nyarko E."/>
            <person name="Jarju S."/>
            <person name="Secka A."/>
            <person name="Antonio M."/>
            <person name="Oren A."/>
            <person name="Chaudhuri R.R."/>
            <person name="La Ragione R."/>
            <person name="Hildebrand F."/>
            <person name="Pallen M.J."/>
        </authorList>
    </citation>
    <scope>NUCLEOTIDE SEQUENCE</scope>
    <source>
        <strain evidence="18">CHK187-11901</strain>
    </source>
</reference>
<dbReference type="CDD" id="cd18131">
    <property type="entry name" value="ASADH_C_bac_euk_like"/>
    <property type="match status" value="1"/>
</dbReference>
<keyword evidence="7 15" id="KW-0028">Amino-acid biosynthesis</keyword>
<sequence length="335" mass="36647">MKQYNVAILGATGAVGQEMMKVLEERDFPIAQLKLLASSRSAGKTMMFKGQPLTIEAASEDSFEGMDIVLGAAENDIAMKFLPIAAQKGAIVVDNSSAYRLHDDVPLVIPEINAQDAKNNHGIIANPNCATIIALVAAWPLHQAFGIRRMIVSTYQAVSGAGVGGIRELNAQMQALSESKAIPQPQAFQYQIACNLIPQIGGFNELGYSSEEMKMQNEGRKIMHLPELRVSCTCVRVPVIRSHSESITIEFDKEVDVEKARALLAQAPGVRVVDDLRHSRYPMPLETSDQDLVFVGRLREDISDDTHHSLTFWCCGDQVRKGAATNAVQIAELFI</sequence>
<evidence type="ECO:0000256" key="4">
    <source>
        <dbReference type="ARBA" id="ARBA00010584"/>
    </source>
</evidence>
<dbReference type="GO" id="GO:0009097">
    <property type="term" value="P:isoleucine biosynthetic process"/>
    <property type="evidence" value="ECO:0007669"/>
    <property type="project" value="UniProtKB-UniRule"/>
</dbReference>
<dbReference type="PANTHER" id="PTHR46278">
    <property type="entry name" value="DEHYDROGENASE, PUTATIVE-RELATED"/>
    <property type="match status" value="1"/>
</dbReference>
<dbReference type="HAMAP" id="MF_02121">
    <property type="entry name" value="ASADH"/>
    <property type="match status" value="1"/>
</dbReference>
<feature type="binding site" evidence="15">
    <location>
        <position position="318"/>
    </location>
    <ligand>
        <name>NADP(+)</name>
        <dbReference type="ChEBI" id="CHEBI:58349"/>
    </ligand>
</feature>
<dbReference type="InterPro" id="IPR000534">
    <property type="entry name" value="Semialdehyde_DH_NAD-bd"/>
</dbReference>
<dbReference type="EC" id="1.2.1.11" evidence="6 15"/>
<dbReference type="InterPro" id="IPR012280">
    <property type="entry name" value="Semialdhyde_DH_dimer_dom"/>
</dbReference>
<keyword evidence="9 15" id="KW-0521">NADP</keyword>
<comment type="pathway">
    <text evidence="2 15">Amino-acid biosynthesis; L-lysine biosynthesis via DAP pathway; (S)-tetrahydrodipicolinate from L-aspartate: step 2/4.</text>
</comment>
<name>A0A9D2NT34_9FIRM</name>
<evidence type="ECO:0000256" key="1">
    <source>
        <dbReference type="ARBA" id="ARBA00005021"/>
    </source>
</evidence>
<keyword evidence="8 15" id="KW-0791">Threonine biosynthesis</keyword>
<evidence type="ECO:0000256" key="16">
    <source>
        <dbReference type="PIRSR" id="PIRSR000148-1"/>
    </source>
</evidence>
<accession>A0A9D2NT34</accession>
<dbReference type="NCBIfam" id="NF011456">
    <property type="entry name" value="PRK14874.1"/>
    <property type="match status" value="1"/>
</dbReference>
<organism evidence="18 19">
    <name type="scientific">Candidatus Merdibacter merdavium</name>
    <dbReference type="NCBI Taxonomy" id="2838692"/>
    <lineage>
        <taxon>Bacteria</taxon>
        <taxon>Bacillati</taxon>
        <taxon>Bacillota</taxon>
        <taxon>Erysipelotrichia</taxon>
        <taxon>Erysipelotrichales</taxon>
        <taxon>Erysipelotrichaceae</taxon>
        <taxon>Merdibacter</taxon>
    </lineage>
</organism>
<evidence type="ECO:0000256" key="11">
    <source>
        <dbReference type="ARBA" id="ARBA00023002"/>
    </source>
</evidence>
<dbReference type="CDD" id="cd02316">
    <property type="entry name" value="VcASADH2_like_N"/>
    <property type="match status" value="1"/>
</dbReference>
<dbReference type="SUPFAM" id="SSF51735">
    <property type="entry name" value="NAD(P)-binding Rossmann-fold domains"/>
    <property type="match status" value="1"/>
</dbReference>
<comment type="caution">
    <text evidence="15">Lacks conserved residue(s) required for the propagation of feature annotation.</text>
</comment>
<evidence type="ECO:0000256" key="15">
    <source>
        <dbReference type="HAMAP-Rule" id="MF_02121"/>
    </source>
</evidence>
<dbReference type="GO" id="GO:0009089">
    <property type="term" value="P:lysine biosynthetic process via diaminopimelate"/>
    <property type="evidence" value="ECO:0007669"/>
    <property type="project" value="UniProtKB-UniRule"/>
</dbReference>
<comment type="caution">
    <text evidence="18">The sequence shown here is derived from an EMBL/GenBank/DDBJ whole genome shotgun (WGS) entry which is preliminary data.</text>
</comment>
<dbReference type="EMBL" id="DWWM01000023">
    <property type="protein sequence ID" value="HJC36228.1"/>
    <property type="molecule type" value="Genomic_DNA"/>
</dbReference>
<dbReference type="GO" id="GO:0071266">
    <property type="term" value="P:'de novo' L-methionine biosynthetic process"/>
    <property type="evidence" value="ECO:0007669"/>
    <property type="project" value="UniProtKB-UniRule"/>
</dbReference>
<feature type="binding site" evidence="15">
    <location>
        <begin position="40"/>
        <end position="41"/>
    </location>
    <ligand>
        <name>NADP(+)</name>
        <dbReference type="ChEBI" id="CHEBI:58349"/>
    </ligand>
</feature>
<keyword evidence="11 15" id="KW-0560">Oxidoreductase</keyword>
<dbReference type="SUPFAM" id="SSF55347">
    <property type="entry name" value="Glyceraldehyde-3-phosphate dehydrogenase-like, C-terminal domain"/>
    <property type="match status" value="1"/>
</dbReference>
<dbReference type="Gene3D" id="3.30.360.10">
    <property type="entry name" value="Dihydrodipicolinate Reductase, domain 2"/>
    <property type="match status" value="1"/>
</dbReference>
<evidence type="ECO:0000256" key="12">
    <source>
        <dbReference type="ARBA" id="ARBA00023154"/>
    </source>
</evidence>
<feature type="binding site" evidence="15">
    <location>
        <position position="236"/>
    </location>
    <ligand>
        <name>substrate</name>
    </ligand>
</feature>
<dbReference type="InterPro" id="IPR012080">
    <property type="entry name" value="Asp_semialdehyde_DH"/>
</dbReference>
<feature type="binding site" evidence="15">
    <location>
        <position position="156"/>
    </location>
    <ligand>
        <name>substrate</name>
    </ligand>
</feature>
<dbReference type="GO" id="GO:0046983">
    <property type="term" value="F:protein dimerization activity"/>
    <property type="evidence" value="ECO:0007669"/>
    <property type="project" value="InterPro"/>
</dbReference>
<feature type="active site" description="Acyl-thioester intermediate" evidence="15 16">
    <location>
        <position position="129"/>
    </location>
</feature>
<dbReference type="GO" id="GO:0009088">
    <property type="term" value="P:threonine biosynthetic process"/>
    <property type="evidence" value="ECO:0007669"/>
    <property type="project" value="UniProtKB-UniRule"/>
</dbReference>
<dbReference type="GO" id="GO:0004073">
    <property type="term" value="F:aspartate-semialdehyde dehydrogenase activity"/>
    <property type="evidence" value="ECO:0007669"/>
    <property type="project" value="UniProtKB-UniRule"/>
</dbReference>
<dbReference type="InterPro" id="IPR000319">
    <property type="entry name" value="Asp-semialdehyde_DH_CS"/>
</dbReference>
<evidence type="ECO:0000256" key="6">
    <source>
        <dbReference type="ARBA" id="ARBA00013120"/>
    </source>
</evidence>
<evidence type="ECO:0000256" key="2">
    <source>
        <dbReference type="ARBA" id="ARBA00005076"/>
    </source>
</evidence>
<dbReference type="InterPro" id="IPR005986">
    <property type="entry name" value="Asp_semialdehyde_DH_beta"/>
</dbReference>
<proteinExistence type="inferred from homology"/>
<comment type="subunit">
    <text evidence="5 15">Homodimer.</text>
</comment>
<feature type="binding site" evidence="15">
    <location>
        <begin position="159"/>
        <end position="160"/>
    </location>
    <ligand>
        <name>NADP(+)</name>
        <dbReference type="ChEBI" id="CHEBI:58349"/>
    </ligand>
</feature>
<protein>
    <recommendedName>
        <fullName evidence="6 15">Aspartate-semialdehyde dehydrogenase</fullName>
        <shortName evidence="15">ASA dehydrogenase</shortName>
        <shortName evidence="15">ASADH</shortName>
        <ecNumber evidence="6 15">1.2.1.11</ecNumber>
    </recommendedName>
    <alternativeName>
        <fullName evidence="15">Aspartate-beta-semialdehyde dehydrogenase</fullName>
    </alternativeName>
</protein>
<keyword evidence="12 15" id="KW-0457">Lysine biosynthesis</keyword>
<dbReference type="PROSITE" id="PS01103">
    <property type="entry name" value="ASD"/>
    <property type="match status" value="1"/>
</dbReference>
<evidence type="ECO:0000313" key="18">
    <source>
        <dbReference type="EMBL" id="HJC36228.1"/>
    </source>
</evidence>
<dbReference type="SMART" id="SM00859">
    <property type="entry name" value="Semialdhyde_dh"/>
    <property type="match status" value="1"/>
</dbReference>
<dbReference type="PIRSF" id="PIRSF000148">
    <property type="entry name" value="ASA_dh"/>
    <property type="match status" value="1"/>
</dbReference>
<feature type="active site" description="Proton acceptor" evidence="15 16">
    <location>
        <position position="243"/>
    </location>
</feature>
<reference evidence="18" key="2">
    <citation type="submission" date="2021-04" db="EMBL/GenBank/DDBJ databases">
        <authorList>
            <person name="Gilroy R."/>
        </authorList>
    </citation>
    <scope>NUCLEOTIDE SEQUENCE</scope>
    <source>
        <strain evidence="18">CHK187-11901</strain>
    </source>
</reference>
<dbReference type="GO" id="GO:0051287">
    <property type="term" value="F:NAD binding"/>
    <property type="evidence" value="ECO:0007669"/>
    <property type="project" value="InterPro"/>
</dbReference>